<dbReference type="AlphaFoldDB" id="A0A7K0DT57"/>
<dbReference type="Pfam" id="PF00072">
    <property type="entry name" value="Response_reg"/>
    <property type="match status" value="1"/>
</dbReference>
<dbReference type="EMBL" id="WEGI01000009">
    <property type="protein sequence ID" value="MQY28717.1"/>
    <property type="molecule type" value="Genomic_DNA"/>
</dbReference>
<evidence type="ECO:0000256" key="5">
    <source>
        <dbReference type="ARBA" id="ARBA00023163"/>
    </source>
</evidence>
<dbReference type="SUPFAM" id="SSF46894">
    <property type="entry name" value="C-terminal effector domain of the bipartite response regulators"/>
    <property type="match status" value="1"/>
</dbReference>
<evidence type="ECO:0000256" key="1">
    <source>
        <dbReference type="ARBA" id="ARBA00022553"/>
    </source>
</evidence>
<evidence type="ECO:0000256" key="6">
    <source>
        <dbReference type="ARBA" id="ARBA00035142"/>
    </source>
</evidence>
<evidence type="ECO:0000256" key="7">
    <source>
        <dbReference type="PROSITE-ProRule" id="PRU00169"/>
    </source>
</evidence>
<dbReference type="CDD" id="cd00383">
    <property type="entry name" value="trans_reg_C"/>
    <property type="match status" value="1"/>
</dbReference>
<dbReference type="SUPFAM" id="SSF52172">
    <property type="entry name" value="CheY-like"/>
    <property type="match status" value="1"/>
</dbReference>
<dbReference type="InterPro" id="IPR047673">
    <property type="entry name" value="MtrA_REC"/>
</dbReference>
<sequence length="298" mass="33374">MSQQIRPGTPRYLPDYTKYAETAEPAGPDVMLRTATEPRPVEDLARGSIRITHRPQIRTAIDAGPDRNRDRQVKPRILIVDDDLALTEMLTIVLGKQGYEPYAINNGAQALDAVRDLRPDLVLLDLMLPGMNGVDVCRTLRGESVNVPILMLTAKTDTIDVVVGLESGADDYVAKPFKPKELIARVRARLRRATDEPIEQLTIGDVDIDVPAHKVTRGERMISLTPIEFDLLVTLARKPNQVFTREMLLEQVWGYRHSADTRLVNVHVQRLRAKLEKDPDNPEIVVTVRGVGYKAGPR</sequence>
<evidence type="ECO:0000313" key="11">
    <source>
        <dbReference type="EMBL" id="MQY28717.1"/>
    </source>
</evidence>
<dbReference type="InterPro" id="IPR039420">
    <property type="entry name" value="WalR-like"/>
</dbReference>
<dbReference type="InterPro" id="IPR001789">
    <property type="entry name" value="Sig_transdc_resp-reg_receiver"/>
</dbReference>
<accession>A0A7K0DT57</accession>
<dbReference type="PANTHER" id="PTHR48111:SF21">
    <property type="entry name" value="DNA-BINDING DUAL MASTER TRANSCRIPTIONAL REGULATOR RPAA"/>
    <property type="match status" value="1"/>
</dbReference>
<evidence type="ECO:0000256" key="4">
    <source>
        <dbReference type="ARBA" id="ARBA00023125"/>
    </source>
</evidence>
<evidence type="ECO:0000259" key="10">
    <source>
        <dbReference type="PROSITE" id="PS51755"/>
    </source>
</evidence>
<name>A0A7K0DT57_9NOCA</name>
<dbReference type="GO" id="GO:0032993">
    <property type="term" value="C:protein-DNA complex"/>
    <property type="evidence" value="ECO:0007669"/>
    <property type="project" value="TreeGrafter"/>
</dbReference>
<reference evidence="11 12" key="1">
    <citation type="submission" date="2019-10" db="EMBL/GenBank/DDBJ databases">
        <title>Nocardia macrotermitis sp. nov. and Nocardia aurantia sp. nov., isolated from the gut of fungus growing-termite Macrotermes natalensis.</title>
        <authorList>
            <person name="Benndorf R."/>
            <person name="Schwitalla J."/>
            <person name="Martin K."/>
            <person name="De Beer W."/>
            <person name="Kaster A.-K."/>
            <person name="Vollmers J."/>
            <person name="Poulsen M."/>
            <person name="Beemelmanns C."/>
        </authorList>
    </citation>
    <scope>NUCLEOTIDE SEQUENCE [LARGE SCALE GENOMIC DNA]</scope>
    <source>
        <strain evidence="11 12">RB56</strain>
    </source>
</reference>
<evidence type="ECO:0000256" key="8">
    <source>
        <dbReference type="PROSITE-ProRule" id="PRU01091"/>
    </source>
</evidence>
<dbReference type="GO" id="GO:0000156">
    <property type="term" value="F:phosphorelay response regulator activity"/>
    <property type="evidence" value="ECO:0007669"/>
    <property type="project" value="InterPro"/>
</dbReference>
<organism evidence="11 12">
    <name type="scientific">Nocardia aurantia</name>
    <dbReference type="NCBI Taxonomy" id="2585199"/>
    <lineage>
        <taxon>Bacteria</taxon>
        <taxon>Bacillati</taxon>
        <taxon>Actinomycetota</taxon>
        <taxon>Actinomycetes</taxon>
        <taxon>Mycobacteriales</taxon>
        <taxon>Nocardiaceae</taxon>
        <taxon>Nocardia</taxon>
    </lineage>
</organism>
<dbReference type="PANTHER" id="PTHR48111">
    <property type="entry name" value="REGULATOR OF RPOS"/>
    <property type="match status" value="1"/>
</dbReference>
<dbReference type="Gene3D" id="3.40.50.2300">
    <property type="match status" value="1"/>
</dbReference>
<gene>
    <name evidence="11" type="primary">rssB</name>
    <name evidence="11" type="ORF">NRB56_43010</name>
</gene>
<feature type="domain" description="OmpR/PhoB-type" evidence="10">
    <location>
        <begin position="198"/>
        <end position="297"/>
    </location>
</feature>
<dbReference type="PROSITE" id="PS50110">
    <property type="entry name" value="RESPONSE_REGULATORY"/>
    <property type="match status" value="1"/>
</dbReference>
<keyword evidence="3" id="KW-0805">Transcription regulation</keyword>
<dbReference type="CDD" id="cd17626">
    <property type="entry name" value="REC_OmpR_MtrA-like"/>
    <property type="match status" value="1"/>
</dbReference>
<evidence type="ECO:0000256" key="3">
    <source>
        <dbReference type="ARBA" id="ARBA00023015"/>
    </source>
</evidence>
<dbReference type="InterPro" id="IPR047671">
    <property type="entry name" value="MtrAB_MtrA"/>
</dbReference>
<keyword evidence="5" id="KW-0804">Transcription</keyword>
<dbReference type="Gene3D" id="6.10.250.690">
    <property type="match status" value="1"/>
</dbReference>
<proteinExistence type="predicted"/>
<evidence type="ECO:0000256" key="2">
    <source>
        <dbReference type="ARBA" id="ARBA00023012"/>
    </source>
</evidence>
<keyword evidence="2" id="KW-0902">Two-component regulatory system</keyword>
<dbReference type="PROSITE" id="PS51755">
    <property type="entry name" value="OMPR_PHOB"/>
    <property type="match status" value="1"/>
</dbReference>
<dbReference type="InterPro" id="IPR001867">
    <property type="entry name" value="OmpR/PhoB-type_DNA-bd"/>
</dbReference>
<dbReference type="FunFam" id="3.40.50.2300:FF:000001">
    <property type="entry name" value="DNA-binding response regulator PhoB"/>
    <property type="match status" value="1"/>
</dbReference>
<dbReference type="GO" id="GO:0000976">
    <property type="term" value="F:transcription cis-regulatory region binding"/>
    <property type="evidence" value="ECO:0007669"/>
    <property type="project" value="InterPro"/>
</dbReference>
<evidence type="ECO:0000313" key="12">
    <source>
        <dbReference type="Proteomes" id="UP000431401"/>
    </source>
</evidence>
<dbReference type="SMART" id="SM00862">
    <property type="entry name" value="Trans_reg_C"/>
    <property type="match status" value="1"/>
</dbReference>
<dbReference type="Proteomes" id="UP000431401">
    <property type="component" value="Unassembled WGS sequence"/>
</dbReference>
<dbReference type="Pfam" id="PF00486">
    <property type="entry name" value="Trans_reg_C"/>
    <property type="match status" value="1"/>
</dbReference>
<keyword evidence="4 8" id="KW-0238">DNA-binding</keyword>
<dbReference type="GO" id="GO:0005829">
    <property type="term" value="C:cytosol"/>
    <property type="evidence" value="ECO:0007669"/>
    <property type="project" value="TreeGrafter"/>
</dbReference>
<dbReference type="FunFam" id="1.10.10.10:FF:000033">
    <property type="entry name" value="DNA-binding response regulator MtrA"/>
    <property type="match status" value="1"/>
</dbReference>
<dbReference type="InterPro" id="IPR036388">
    <property type="entry name" value="WH-like_DNA-bd_sf"/>
</dbReference>
<dbReference type="Gene3D" id="1.10.10.10">
    <property type="entry name" value="Winged helix-like DNA-binding domain superfamily/Winged helix DNA-binding domain"/>
    <property type="match status" value="1"/>
</dbReference>
<dbReference type="InterPro" id="IPR016032">
    <property type="entry name" value="Sig_transdc_resp-reg_C-effctor"/>
</dbReference>
<dbReference type="InterPro" id="IPR011006">
    <property type="entry name" value="CheY-like_superfamily"/>
</dbReference>
<keyword evidence="12" id="KW-1185">Reference proteome</keyword>
<comment type="caution">
    <text evidence="11">The sequence shown here is derived from an EMBL/GenBank/DDBJ whole genome shotgun (WGS) entry which is preliminary data.</text>
</comment>
<evidence type="ECO:0000259" key="9">
    <source>
        <dbReference type="PROSITE" id="PS50110"/>
    </source>
</evidence>
<feature type="DNA-binding region" description="OmpR/PhoB-type" evidence="8">
    <location>
        <begin position="198"/>
        <end position="297"/>
    </location>
</feature>
<protein>
    <recommendedName>
        <fullName evidence="6">DNA-binding response regulator MtrA</fullName>
    </recommendedName>
</protein>
<keyword evidence="1 7" id="KW-0597">Phosphoprotein</keyword>
<dbReference type="GO" id="GO:0045893">
    <property type="term" value="P:positive regulation of DNA-templated transcription"/>
    <property type="evidence" value="ECO:0007669"/>
    <property type="project" value="InterPro"/>
</dbReference>
<feature type="modified residue" description="4-aspartylphosphate" evidence="7">
    <location>
        <position position="125"/>
    </location>
</feature>
<dbReference type="SMART" id="SM00448">
    <property type="entry name" value="REC"/>
    <property type="match status" value="1"/>
</dbReference>
<feature type="domain" description="Response regulatory" evidence="9">
    <location>
        <begin position="76"/>
        <end position="190"/>
    </location>
</feature>
<dbReference type="NCBIfam" id="NF040689">
    <property type="entry name" value="MtrAB_MtrA"/>
    <property type="match status" value="1"/>
</dbReference>